<organism evidence="1 2">
    <name type="scientific">Entomophthora muscae</name>
    <dbReference type="NCBI Taxonomy" id="34485"/>
    <lineage>
        <taxon>Eukaryota</taxon>
        <taxon>Fungi</taxon>
        <taxon>Fungi incertae sedis</taxon>
        <taxon>Zoopagomycota</taxon>
        <taxon>Entomophthoromycotina</taxon>
        <taxon>Entomophthoromycetes</taxon>
        <taxon>Entomophthorales</taxon>
        <taxon>Entomophthoraceae</taxon>
        <taxon>Entomophthora</taxon>
    </lineage>
</organism>
<keyword evidence="1" id="KW-0687">Ribonucleoprotein</keyword>
<gene>
    <name evidence="1" type="primary">MRPS9_2</name>
    <name evidence="1" type="ORF">DSO57_1022126</name>
</gene>
<dbReference type="EMBL" id="QTSX02002950">
    <property type="protein sequence ID" value="KAJ9072912.1"/>
    <property type="molecule type" value="Genomic_DNA"/>
</dbReference>
<keyword evidence="2" id="KW-1185">Reference proteome</keyword>
<sequence>MAARLCAKSGFRSFRPFSVLQTISSGPKPCLLQPLRLYSTTGPGGSDSGPTDSSSFTSDLSSFKPSEHELDSELGDVDSAESTPLDRAKRREKKPKEPIDVMSDRPTTSAYFTEDIPFTELLTALDLCVSKYTDHIPFYSAKPTPEQLKKPADRYVPWFSLRQMCRHVRFNLTETQYNSLIARLEQLVGDSKEDLHKLPLELQKYLEGFSRTGKLWNELQEPKTLDDMGRAYAHGRRKEAGARVWLVKGEGAIIINGRPLASYFARMVDREQVLLPFELTSTIGKYNAWIQVLGGGTTGQSGAIRLGISQALVIHEPALQTLLAQEGLLTRDTRMVERKKTGRPKARKGFTWVKR</sequence>
<evidence type="ECO:0000313" key="2">
    <source>
        <dbReference type="Proteomes" id="UP001165960"/>
    </source>
</evidence>
<protein>
    <submittedName>
        <fullName evidence="1">37S ribosomal protein S9, mitochondrial</fullName>
    </submittedName>
</protein>
<accession>A0ACC2TEF9</accession>
<reference evidence="1" key="1">
    <citation type="submission" date="2022-04" db="EMBL/GenBank/DDBJ databases">
        <title>Genome of the entomopathogenic fungus Entomophthora muscae.</title>
        <authorList>
            <person name="Elya C."/>
            <person name="Lovett B.R."/>
            <person name="Lee E."/>
            <person name="Macias A.M."/>
            <person name="Hajek A.E."/>
            <person name="De Bivort B.L."/>
            <person name="Kasson M.T."/>
            <person name="De Fine Licht H.H."/>
            <person name="Stajich J.E."/>
        </authorList>
    </citation>
    <scope>NUCLEOTIDE SEQUENCE</scope>
    <source>
        <strain evidence="1">Berkeley</strain>
    </source>
</reference>
<keyword evidence="1" id="KW-0689">Ribosomal protein</keyword>
<evidence type="ECO:0000313" key="1">
    <source>
        <dbReference type="EMBL" id="KAJ9072912.1"/>
    </source>
</evidence>
<dbReference type="Proteomes" id="UP001165960">
    <property type="component" value="Unassembled WGS sequence"/>
</dbReference>
<comment type="caution">
    <text evidence="1">The sequence shown here is derived from an EMBL/GenBank/DDBJ whole genome shotgun (WGS) entry which is preliminary data.</text>
</comment>
<name>A0ACC2TEF9_9FUNG</name>
<proteinExistence type="predicted"/>